<reference evidence="1 2" key="1">
    <citation type="submission" date="2013-03" db="EMBL/GenBank/DDBJ databases">
        <title>The Genome Sequence of Enterococcus sulfureus ATCC_49903 (PacBio/Illumina hybrid assembly).</title>
        <authorList>
            <consortium name="The Broad Institute Genomics Platform"/>
            <consortium name="The Broad Institute Genome Sequencing Center for Infectious Disease"/>
            <person name="Earl A."/>
            <person name="Russ C."/>
            <person name="Gilmore M."/>
            <person name="Surin D."/>
            <person name="Walker B."/>
            <person name="Young S."/>
            <person name="Zeng Q."/>
            <person name="Gargeya S."/>
            <person name="Fitzgerald M."/>
            <person name="Haas B."/>
            <person name="Abouelleil A."/>
            <person name="Allen A.W."/>
            <person name="Alvarado L."/>
            <person name="Arachchi H.M."/>
            <person name="Berlin A.M."/>
            <person name="Chapman S.B."/>
            <person name="Gainer-Dewar J."/>
            <person name="Goldberg J."/>
            <person name="Griggs A."/>
            <person name="Gujja S."/>
            <person name="Hansen M."/>
            <person name="Howarth C."/>
            <person name="Imamovic A."/>
            <person name="Ireland A."/>
            <person name="Larimer J."/>
            <person name="McCowan C."/>
            <person name="Murphy C."/>
            <person name="Pearson M."/>
            <person name="Poon T.W."/>
            <person name="Priest M."/>
            <person name="Roberts A."/>
            <person name="Saif S."/>
            <person name="Shea T."/>
            <person name="Sisk P."/>
            <person name="Sykes S."/>
            <person name="Wortman J."/>
            <person name="Nusbaum C."/>
            <person name="Birren B."/>
        </authorList>
    </citation>
    <scope>NUCLEOTIDE SEQUENCE [LARGE SCALE GENOMIC DNA]</scope>
    <source>
        <strain evidence="1 2">ATCC 49903</strain>
    </source>
</reference>
<dbReference type="STRING" id="1140003.OMY_01473"/>
<dbReference type="Gene3D" id="3.40.50.1000">
    <property type="entry name" value="HAD superfamily/HAD-like"/>
    <property type="match status" value="1"/>
</dbReference>
<dbReference type="PANTHER" id="PTHR18901">
    <property type="entry name" value="2-DEOXYGLUCOSE-6-PHOSPHATE PHOSPHATASE 2"/>
    <property type="match status" value="1"/>
</dbReference>
<organism evidence="1 2">
    <name type="scientific">Enterococcus sulfureus ATCC 49903</name>
    <dbReference type="NCBI Taxonomy" id="1140003"/>
    <lineage>
        <taxon>Bacteria</taxon>
        <taxon>Bacillati</taxon>
        <taxon>Bacillota</taxon>
        <taxon>Bacilli</taxon>
        <taxon>Lactobacillales</taxon>
        <taxon>Enterococcaceae</taxon>
        <taxon>Enterococcus</taxon>
    </lineage>
</organism>
<dbReference type="InterPro" id="IPR041492">
    <property type="entry name" value="HAD_2"/>
</dbReference>
<sequence length="222" mass="25080">MAKLEVLIFDMDGLLIDSEQVYYLGSQKIADQYEMAYTKETYLEGLGLSDEELYAWYHKIYDDIHGADLVTRFIEESYACCLDLFEQGEGKLKPGVVEVLDFCAQHQIKTCVASSNTRPLVKQLLEKQGIFERFDAVFTADDVAKAKPDPALFIAAKEYFQTQPQHMLVLEDSHNGILAANRADISVIMIPDLLPPTVDMQMEAVLESLSDVPHYLVEQGFI</sequence>
<dbReference type="PATRIC" id="fig|1140003.3.peg.1425"/>
<name>S0KR00_9ENTE</name>
<protein>
    <recommendedName>
        <fullName evidence="3">HAD superfamily hydrolase</fullName>
    </recommendedName>
</protein>
<dbReference type="InterPro" id="IPR036412">
    <property type="entry name" value="HAD-like_sf"/>
</dbReference>
<dbReference type="OrthoDB" id="9797743at2"/>
<dbReference type="SFLD" id="SFLDG01135">
    <property type="entry name" value="C1.5.6:_HAD__Beta-PGM__Phospha"/>
    <property type="match status" value="1"/>
</dbReference>
<dbReference type="eggNOG" id="COG0637">
    <property type="taxonomic scope" value="Bacteria"/>
</dbReference>
<dbReference type="SFLD" id="SFLDS00003">
    <property type="entry name" value="Haloacid_Dehalogenase"/>
    <property type="match status" value="1"/>
</dbReference>
<dbReference type="PANTHER" id="PTHR18901:SF38">
    <property type="entry name" value="PSEUDOURIDINE-5'-PHOSPHATASE"/>
    <property type="match status" value="1"/>
</dbReference>
<dbReference type="Gene3D" id="1.10.150.240">
    <property type="entry name" value="Putative phosphatase, domain 2"/>
    <property type="match status" value="1"/>
</dbReference>
<dbReference type="Proteomes" id="UP000015961">
    <property type="component" value="Unassembled WGS sequence"/>
</dbReference>
<dbReference type="AlphaFoldDB" id="S0KR00"/>
<accession>S0KR00</accession>
<evidence type="ECO:0008006" key="3">
    <source>
        <dbReference type="Google" id="ProtNLM"/>
    </source>
</evidence>
<gene>
    <name evidence="1" type="ORF">I573_01207</name>
</gene>
<dbReference type="RefSeq" id="WP_016185920.1">
    <property type="nucleotide sequence ID" value="NZ_ASWO01000005.1"/>
</dbReference>
<dbReference type="NCBIfam" id="TIGR01509">
    <property type="entry name" value="HAD-SF-IA-v3"/>
    <property type="match status" value="1"/>
</dbReference>
<dbReference type="InterPro" id="IPR006439">
    <property type="entry name" value="HAD-SF_hydro_IA"/>
</dbReference>
<dbReference type="InterPro" id="IPR023198">
    <property type="entry name" value="PGP-like_dom2"/>
</dbReference>
<evidence type="ECO:0000313" key="2">
    <source>
        <dbReference type="Proteomes" id="UP000015961"/>
    </source>
</evidence>
<dbReference type="EMBL" id="ASWO01000005">
    <property type="protein sequence ID" value="EOT83486.1"/>
    <property type="molecule type" value="Genomic_DNA"/>
</dbReference>
<dbReference type="SUPFAM" id="SSF56784">
    <property type="entry name" value="HAD-like"/>
    <property type="match status" value="1"/>
</dbReference>
<comment type="caution">
    <text evidence="1">The sequence shown here is derived from an EMBL/GenBank/DDBJ whole genome shotgun (WGS) entry which is preliminary data.</text>
</comment>
<dbReference type="Pfam" id="PF13419">
    <property type="entry name" value="HAD_2"/>
    <property type="match status" value="1"/>
</dbReference>
<evidence type="ECO:0000313" key="1">
    <source>
        <dbReference type="EMBL" id="EOT83486.1"/>
    </source>
</evidence>
<keyword evidence="2" id="KW-1185">Reference proteome</keyword>
<dbReference type="SFLD" id="SFLDG01129">
    <property type="entry name" value="C1.5:_HAD__Beta-PGM__Phosphata"/>
    <property type="match status" value="1"/>
</dbReference>
<dbReference type="InterPro" id="IPR023214">
    <property type="entry name" value="HAD_sf"/>
</dbReference>
<proteinExistence type="predicted"/>